<feature type="domain" description="NADH:flavin oxidoreductase/NADH oxidase N-terminal" evidence="10">
    <location>
        <begin position="8"/>
        <end position="333"/>
    </location>
</feature>
<evidence type="ECO:0000256" key="8">
    <source>
        <dbReference type="ARBA" id="ARBA00023004"/>
    </source>
</evidence>
<dbReference type="InterPro" id="IPR023753">
    <property type="entry name" value="FAD/NAD-binding_dom"/>
</dbReference>
<dbReference type="InterPro" id="IPR023987">
    <property type="entry name" value="CHP03977_oxidoreductase"/>
</dbReference>
<keyword evidence="5" id="KW-0288">FMN</keyword>
<dbReference type="GO" id="GO:0046872">
    <property type="term" value="F:metal ion binding"/>
    <property type="evidence" value="ECO:0007669"/>
    <property type="project" value="UniProtKB-KW"/>
</dbReference>
<dbReference type="SUPFAM" id="SSF51971">
    <property type="entry name" value="Nucleotide-binding domain"/>
    <property type="match status" value="1"/>
</dbReference>
<comment type="cofactor">
    <cofactor evidence="1">
        <name>FMN</name>
        <dbReference type="ChEBI" id="CHEBI:58210"/>
    </cofactor>
</comment>
<protein>
    <submittedName>
        <fullName evidence="12">Mycofactocin system FadH/OYE family oxidoreductase 2</fullName>
    </submittedName>
</protein>
<dbReference type="InterPro" id="IPR036188">
    <property type="entry name" value="FAD/NAD-bd_sf"/>
</dbReference>
<gene>
    <name evidence="12" type="ORF">CBI38_20375</name>
</gene>
<proteinExistence type="inferred from homology"/>
<dbReference type="Pfam" id="PF00724">
    <property type="entry name" value="Oxidored_FMN"/>
    <property type="match status" value="1"/>
</dbReference>
<dbReference type="GO" id="GO:0051536">
    <property type="term" value="F:iron-sulfur cluster binding"/>
    <property type="evidence" value="ECO:0007669"/>
    <property type="project" value="UniProtKB-KW"/>
</dbReference>
<dbReference type="AlphaFoldDB" id="A0A2S2BY56"/>
<dbReference type="InterPro" id="IPR051793">
    <property type="entry name" value="NADH:flavin_oxidoreductase"/>
</dbReference>
<dbReference type="InterPro" id="IPR001155">
    <property type="entry name" value="OxRdtase_FMN_N"/>
</dbReference>
<dbReference type="Gene3D" id="3.50.50.60">
    <property type="entry name" value="FAD/NAD(P)-binding domain"/>
    <property type="match status" value="1"/>
</dbReference>
<keyword evidence="8" id="KW-0408">Iron</keyword>
<keyword evidence="7" id="KW-0560">Oxidoreductase</keyword>
<keyword evidence="6" id="KW-0479">Metal-binding</keyword>
<evidence type="ECO:0000256" key="9">
    <source>
        <dbReference type="ARBA" id="ARBA00023014"/>
    </source>
</evidence>
<dbReference type="PANTHER" id="PTHR42917">
    <property type="entry name" value="2,4-DIENOYL-COA REDUCTASE"/>
    <property type="match status" value="1"/>
</dbReference>
<dbReference type="Pfam" id="PF07992">
    <property type="entry name" value="Pyr_redox_2"/>
    <property type="match status" value="1"/>
</dbReference>
<dbReference type="Proteomes" id="UP000245711">
    <property type="component" value="Chromosome"/>
</dbReference>
<evidence type="ECO:0000313" key="13">
    <source>
        <dbReference type="Proteomes" id="UP000245711"/>
    </source>
</evidence>
<dbReference type="SUPFAM" id="SSF51395">
    <property type="entry name" value="FMN-linked oxidoreductases"/>
    <property type="match status" value="1"/>
</dbReference>
<comment type="similarity">
    <text evidence="3">In the N-terminal section; belongs to the NADH:flavin oxidoreductase/NADH oxidase family.</text>
</comment>
<dbReference type="SUPFAM" id="SSF51905">
    <property type="entry name" value="FAD/NAD(P)-binding domain"/>
    <property type="match status" value="1"/>
</dbReference>
<evidence type="ECO:0000259" key="11">
    <source>
        <dbReference type="Pfam" id="PF07992"/>
    </source>
</evidence>
<evidence type="ECO:0000256" key="7">
    <source>
        <dbReference type="ARBA" id="ARBA00023002"/>
    </source>
</evidence>
<dbReference type="GO" id="GO:0010181">
    <property type="term" value="F:FMN binding"/>
    <property type="evidence" value="ECO:0007669"/>
    <property type="project" value="InterPro"/>
</dbReference>
<evidence type="ECO:0000256" key="3">
    <source>
        <dbReference type="ARBA" id="ARBA00011048"/>
    </source>
</evidence>
<dbReference type="EMBL" id="CP021354">
    <property type="protein sequence ID" value="AWK73576.1"/>
    <property type="molecule type" value="Genomic_DNA"/>
</dbReference>
<evidence type="ECO:0000256" key="2">
    <source>
        <dbReference type="ARBA" id="ARBA00001966"/>
    </source>
</evidence>
<evidence type="ECO:0000256" key="5">
    <source>
        <dbReference type="ARBA" id="ARBA00022643"/>
    </source>
</evidence>
<evidence type="ECO:0000313" key="12">
    <source>
        <dbReference type="EMBL" id="AWK73576.1"/>
    </source>
</evidence>
<dbReference type="PRINTS" id="PR00368">
    <property type="entry name" value="FADPNR"/>
</dbReference>
<dbReference type="RefSeq" id="WP_109331690.1">
    <property type="nucleotide sequence ID" value="NZ_CP021354.1"/>
</dbReference>
<reference evidence="12 13" key="1">
    <citation type="submission" date="2017-05" db="EMBL/GenBank/DDBJ databases">
        <title>Isolation of Rhodococcus sp. S2-17 biodegrading of BP-3.</title>
        <authorList>
            <person name="Lee Y."/>
            <person name="Kim K.H."/>
            <person name="Chun B.H."/>
            <person name="Jung H.S."/>
            <person name="Jeon C.O."/>
        </authorList>
    </citation>
    <scope>NUCLEOTIDE SEQUENCE [LARGE SCALE GENOMIC DNA]</scope>
    <source>
        <strain evidence="12 13">S2-17</strain>
    </source>
</reference>
<dbReference type="InterPro" id="IPR013785">
    <property type="entry name" value="Aldolase_TIM"/>
</dbReference>
<dbReference type="Gene3D" id="3.40.50.720">
    <property type="entry name" value="NAD(P)-binding Rossmann-like Domain"/>
    <property type="match status" value="1"/>
</dbReference>
<organism evidence="12 13">
    <name type="scientific">Rhodococcus oxybenzonivorans</name>
    <dbReference type="NCBI Taxonomy" id="1990687"/>
    <lineage>
        <taxon>Bacteria</taxon>
        <taxon>Bacillati</taxon>
        <taxon>Actinomycetota</taxon>
        <taxon>Actinomycetes</taxon>
        <taxon>Mycobacteriales</taxon>
        <taxon>Nocardiaceae</taxon>
        <taxon>Rhodococcus</taxon>
    </lineage>
</organism>
<keyword evidence="9" id="KW-0411">Iron-sulfur</keyword>
<dbReference type="KEGG" id="roz:CBI38_20375"/>
<accession>A0A2S2BY56</accession>
<dbReference type="OrthoDB" id="3169239at2"/>
<evidence type="ECO:0000256" key="4">
    <source>
        <dbReference type="ARBA" id="ARBA00022630"/>
    </source>
</evidence>
<keyword evidence="13" id="KW-1185">Reference proteome</keyword>
<feature type="domain" description="FAD/NAD(P)-binding" evidence="11">
    <location>
        <begin position="385"/>
        <end position="626"/>
    </location>
</feature>
<evidence type="ECO:0000256" key="1">
    <source>
        <dbReference type="ARBA" id="ARBA00001917"/>
    </source>
</evidence>
<dbReference type="GO" id="GO:0008670">
    <property type="term" value="F:2,4-dienoyl-CoA reductase (NADPH) activity"/>
    <property type="evidence" value="ECO:0007669"/>
    <property type="project" value="TreeGrafter"/>
</dbReference>
<name>A0A2S2BY56_9NOCA</name>
<keyword evidence="4" id="KW-0285">Flavoprotein</keyword>
<evidence type="ECO:0000259" key="10">
    <source>
        <dbReference type="Pfam" id="PF00724"/>
    </source>
</evidence>
<comment type="cofactor">
    <cofactor evidence="2">
        <name>[4Fe-4S] cluster</name>
        <dbReference type="ChEBI" id="CHEBI:49883"/>
    </cofactor>
</comment>
<evidence type="ECO:0000256" key="6">
    <source>
        <dbReference type="ARBA" id="ARBA00022723"/>
    </source>
</evidence>
<dbReference type="Gene3D" id="3.20.20.70">
    <property type="entry name" value="Aldolase class I"/>
    <property type="match status" value="1"/>
</dbReference>
<dbReference type="GO" id="GO:0033543">
    <property type="term" value="P:fatty acid beta-oxidation, unsaturated, even number, reductase/isomerase pathway"/>
    <property type="evidence" value="ECO:0007669"/>
    <property type="project" value="TreeGrafter"/>
</dbReference>
<dbReference type="PANTHER" id="PTHR42917:SF2">
    <property type="entry name" value="2,4-DIENOYL-COA REDUCTASE [(2E)-ENOYL-COA-PRODUCING]"/>
    <property type="match status" value="1"/>
</dbReference>
<sequence>MNTAYRHLFTPLRLGPLTVRNRVVFSAHLTGYAVDGLPTEQHAAYYAARARGGAGLIISEEHATHPGDWPYEKVIAGYRPEVVPGYRRITDAVHEYGVPILAQLNHNGGQGSSLYSRRPLWAPSAVPDPLFREVPKEVDSGEIRTLIDGYALVAEQCIRGGFDGIELQCSHSSLVRSFLAPATNQRTDRYGGSLRNRARFLLEVVAAVREAIGPDHALGVRLAGDDRFDGGVELDEAVGVAAFVDACGQVDYINTSIGMATETLHMIEASMAVPRGYALFIPNAIRQRVGLPVVGVGRFTDPAQADRALAEGHCDLIGVVRGQVADPDFAAKALAGDTAGIRTCLSCNQECVGRMGLGRWLGCVVNPRAGKESVALPEPRVRGRRVVVVGGGPAGLQAAATAALRGHTVTLYERARELGGQVRTAAVVPGRRELLSLVMNLEKECRRLGVDLRTGTSATAEAVAGCSPDVVVLATGARPVRPHWAGRSDRIVDVRDVLEGRAGPQGTVLVVDDLGFHQGTSVAEFLADGGCEVTICTPGMIVGQDLGITLDLEGWNERAHRKGITQLTEVVPTGSGPGEQSQVAVALLHHPTGRVSRLTVDWVVVSVHQEPDDDLWAPLTTAGFDVHRIGDVLAPRRAHSAVIEGERVALSL</sequence>
<dbReference type="NCBIfam" id="TIGR03997">
    <property type="entry name" value="mycofact_OYE_2"/>
    <property type="match status" value="1"/>
</dbReference>